<organism evidence="1 2">
    <name type="scientific">Bartonella japonica</name>
    <dbReference type="NCBI Taxonomy" id="357761"/>
    <lineage>
        <taxon>Bacteria</taxon>
        <taxon>Pseudomonadati</taxon>
        <taxon>Pseudomonadota</taxon>
        <taxon>Alphaproteobacteria</taxon>
        <taxon>Hyphomicrobiales</taxon>
        <taxon>Bartonellaceae</taxon>
        <taxon>Bartonella</taxon>
    </lineage>
</organism>
<accession>A0ABV2FPD9</accession>
<proteinExistence type="predicted"/>
<sequence>MALMDPLNARAIATLGDGKYNDGSSLLFHKRKDRDTQWIYHYIIHKPQFL</sequence>
<dbReference type="Proteomes" id="UP001549112">
    <property type="component" value="Unassembled WGS sequence"/>
</dbReference>
<evidence type="ECO:0000313" key="2">
    <source>
        <dbReference type="Proteomes" id="UP001549112"/>
    </source>
</evidence>
<comment type="caution">
    <text evidence="1">The sequence shown here is derived from an EMBL/GenBank/DDBJ whole genome shotgun (WGS) entry which is preliminary data.</text>
</comment>
<dbReference type="EMBL" id="JBEPLT010000011">
    <property type="protein sequence ID" value="MET3560440.1"/>
    <property type="molecule type" value="Genomic_DNA"/>
</dbReference>
<name>A0ABV2FPD9_9HYPH</name>
<protein>
    <submittedName>
        <fullName evidence="1">Uncharacterized protein</fullName>
    </submittedName>
</protein>
<evidence type="ECO:0000313" key="1">
    <source>
        <dbReference type="EMBL" id="MET3560440.1"/>
    </source>
</evidence>
<keyword evidence="2" id="KW-1185">Reference proteome</keyword>
<reference evidence="1 2" key="1">
    <citation type="submission" date="2024-06" db="EMBL/GenBank/DDBJ databases">
        <title>Genomic Encyclopedia of Type Strains, Phase IV (KMG-IV): sequencing the most valuable type-strain genomes for metagenomic binning, comparative biology and taxonomic classification.</title>
        <authorList>
            <person name="Goeker M."/>
        </authorList>
    </citation>
    <scope>NUCLEOTIDE SEQUENCE [LARGE SCALE GENOMIC DNA]</scope>
    <source>
        <strain evidence="1 2">DSM 23650</strain>
    </source>
</reference>
<gene>
    <name evidence="1" type="ORF">ABID39_001138</name>
</gene>